<accession>A0A4D7B1B2</accession>
<dbReference type="InterPro" id="IPR006311">
    <property type="entry name" value="TAT_signal"/>
</dbReference>
<gene>
    <name evidence="3" type="ORF">E8M01_11280</name>
</gene>
<name>A0A4D7B1B2_9HYPH</name>
<dbReference type="KEGG" id="pstg:E8M01_11280"/>
<organism evidence="3 4">
    <name type="scientific">Phreatobacter stygius</name>
    <dbReference type="NCBI Taxonomy" id="1940610"/>
    <lineage>
        <taxon>Bacteria</taxon>
        <taxon>Pseudomonadati</taxon>
        <taxon>Pseudomonadota</taxon>
        <taxon>Alphaproteobacteria</taxon>
        <taxon>Hyphomicrobiales</taxon>
        <taxon>Phreatobacteraceae</taxon>
        <taxon>Phreatobacter</taxon>
    </lineage>
</organism>
<dbReference type="PROSITE" id="PS51318">
    <property type="entry name" value="TAT"/>
    <property type="match status" value="1"/>
</dbReference>
<evidence type="ECO:0000259" key="2">
    <source>
        <dbReference type="Pfam" id="PF09084"/>
    </source>
</evidence>
<evidence type="ECO:0000313" key="3">
    <source>
        <dbReference type="EMBL" id="QCI64753.1"/>
    </source>
</evidence>
<dbReference type="RefSeq" id="WP_136960204.1">
    <property type="nucleotide sequence ID" value="NZ_CP039690.1"/>
</dbReference>
<keyword evidence="1" id="KW-0732">Signal</keyword>
<proteinExistence type="predicted"/>
<dbReference type="Gene3D" id="3.40.190.10">
    <property type="entry name" value="Periplasmic binding protein-like II"/>
    <property type="match status" value="2"/>
</dbReference>
<dbReference type="AlphaFoldDB" id="A0A4D7B1B2"/>
<evidence type="ECO:0000256" key="1">
    <source>
        <dbReference type="SAM" id="SignalP"/>
    </source>
</evidence>
<evidence type="ECO:0000313" key="4">
    <source>
        <dbReference type="Proteomes" id="UP000298781"/>
    </source>
</evidence>
<keyword evidence="4" id="KW-1185">Reference proteome</keyword>
<dbReference type="InterPro" id="IPR015168">
    <property type="entry name" value="SsuA/THI5"/>
</dbReference>
<feature type="domain" description="SsuA/THI5-like" evidence="2">
    <location>
        <begin position="54"/>
        <end position="265"/>
    </location>
</feature>
<dbReference type="PANTHER" id="PTHR31528">
    <property type="entry name" value="4-AMINO-5-HYDROXYMETHYL-2-METHYLPYRIMIDINE PHOSPHATE SYNTHASE THI11-RELATED"/>
    <property type="match status" value="1"/>
</dbReference>
<dbReference type="GO" id="GO:0009228">
    <property type="term" value="P:thiamine biosynthetic process"/>
    <property type="evidence" value="ECO:0007669"/>
    <property type="project" value="InterPro"/>
</dbReference>
<dbReference type="OrthoDB" id="9815602at2"/>
<reference evidence="3 4" key="1">
    <citation type="submission" date="2019-04" db="EMBL/GenBank/DDBJ databases">
        <title>Phreatobacter aquaticus sp. nov.</title>
        <authorList>
            <person name="Choi A."/>
        </authorList>
    </citation>
    <scope>NUCLEOTIDE SEQUENCE [LARGE SCALE GENOMIC DNA]</scope>
    <source>
        <strain evidence="3 4">KCTC 52518</strain>
    </source>
</reference>
<dbReference type="SUPFAM" id="SSF53850">
    <property type="entry name" value="Periplasmic binding protein-like II"/>
    <property type="match status" value="1"/>
</dbReference>
<dbReference type="PANTHER" id="PTHR31528:SF15">
    <property type="entry name" value="RIBOFLAVIN-BINDING PROTEIN RIBY"/>
    <property type="match status" value="1"/>
</dbReference>
<protein>
    <submittedName>
        <fullName evidence="3">ABC transporter substrate-binding protein</fullName>
    </submittedName>
</protein>
<dbReference type="InterPro" id="IPR027939">
    <property type="entry name" value="NMT1/THI5"/>
</dbReference>
<sequence>MTDLPRSRPTRRDTLKLAGAAAIAGLAAPAVHAQATTNVRFTLDWRFEGPAGLFLSALEKGHFRAEGLNVSIDAASGSREGVTRVASGTYDMGFGDVNSMIRFRDENPTVDLKAVMMVYDRPPFSIVGRRSRGITADVKSLEGKKFGAPAPDAAYAQWPIFRAVNNLNESTMRFENVGFPVREPMLASGEVDAIFGFAHSSYINLKSRGVPDSDIIVLHMYDYGVDLYGNVLMPSPGFLQANRAAVAGFNRAVVKGIRDCIADQAASVKLVLARNDVARQETEAERLKMTIDNYVLTPWVKANGVGGIDPARMAKAIDQIGLTFTYKNKPKVEDVFLADLLPPAGDRRLA</sequence>
<dbReference type="Pfam" id="PF09084">
    <property type="entry name" value="NMT1"/>
    <property type="match status" value="1"/>
</dbReference>
<dbReference type="EMBL" id="CP039690">
    <property type="protein sequence ID" value="QCI64753.1"/>
    <property type="molecule type" value="Genomic_DNA"/>
</dbReference>
<feature type="chain" id="PRO_5020592819" evidence="1">
    <location>
        <begin position="34"/>
        <end position="350"/>
    </location>
</feature>
<feature type="signal peptide" evidence="1">
    <location>
        <begin position="1"/>
        <end position="33"/>
    </location>
</feature>
<dbReference type="Proteomes" id="UP000298781">
    <property type="component" value="Chromosome"/>
</dbReference>